<dbReference type="STRING" id="1230383.M5EKI0"/>
<dbReference type="OrthoDB" id="448893at2759"/>
<dbReference type="EC" id="2.4.1.132" evidence="4"/>
<keyword evidence="4" id="KW-0812">Transmembrane</keyword>
<evidence type="ECO:0000256" key="1">
    <source>
        <dbReference type="ARBA" id="ARBA00003142"/>
    </source>
</evidence>
<dbReference type="Proteomes" id="UP000186303">
    <property type="component" value="Chromosome 1"/>
</dbReference>
<dbReference type="EC" id="2.4.1.257" evidence="4"/>
<dbReference type="InterPro" id="IPR027054">
    <property type="entry name" value="ALG2"/>
</dbReference>
<dbReference type="OMA" id="AMYMKCP"/>
<dbReference type="Gene3D" id="3.40.50.2000">
    <property type="entry name" value="Glycogen Phosphorylase B"/>
    <property type="match status" value="2"/>
</dbReference>
<keyword evidence="3 4" id="KW-0808">Transferase</keyword>
<accession>M5EKI0</accession>
<dbReference type="SUPFAM" id="SSF53756">
    <property type="entry name" value="UDP-Glycosyltransferase/glycogen phosphorylase"/>
    <property type="match status" value="1"/>
</dbReference>
<evidence type="ECO:0000313" key="7">
    <source>
        <dbReference type="Proteomes" id="UP000186303"/>
    </source>
</evidence>
<keyword evidence="4" id="KW-0256">Endoplasmic reticulum</keyword>
<dbReference type="GO" id="GO:0005789">
    <property type="term" value="C:endoplasmic reticulum membrane"/>
    <property type="evidence" value="ECO:0007669"/>
    <property type="project" value="UniProtKB-SubCell"/>
</dbReference>
<dbReference type="PANTHER" id="PTHR45918:SF1">
    <property type="entry name" value="ALPHA-1,3_1,6-MANNOSYLTRANSFERASE ALG2"/>
    <property type="match status" value="1"/>
</dbReference>
<dbReference type="UniPathway" id="UPA00378"/>
<dbReference type="EMBL" id="LT671821">
    <property type="protein sequence ID" value="SHO76280.1"/>
    <property type="molecule type" value="Genomic_DNA"/>
</dbReference>
<comment type="function">
    <text evidence="1 4">Mannosylates Man(2)GlcNAc(2)-dolichol diphosphate and Man(1)GlcNAc(2)-dolichol diphosphate to form Man(3)GlcNAc(2)-dolichol diphosphate.</text>
</comment>
<keyword evidence="4" id="KW-1133">Transmembrane helix</keyword>
<name>M5EKI0_MALS4</name>
<comment type="pathway">
    <text evidence="4">Protein modification; protein glycosylation.</text>
</comment>
<comment type="subcellular location">
    <subcellularLocation>
        <location evidence="4">Endoplasmic reticulum membrane</location>
    </subcellularLocation>
</comment>
<keyword evidence="4" id="KW-0472">Membrane</keyword>
<comment type="catalytic activity">
    <reaction evidence="4">
        <text>a beta-D-Man-(1-&gt;4)-beta-D-GlcNAc-(1-&gt;4)-alpha-D-GlcNAc-diphospho-di-trans,poly-cis-dolichol + GDP-alpha-D-mannose = an alpha-D-Man-(1-&gt;3)-beta-D-Man-(1-&gt;4)-beta-D-GlcNAc-(1-&gt;4)-alpha-D-GlcNAc-diphospho-di-trans,poly-cis-dolichol + GDP + H(+)</text>
        <dbReference type="Rhea" id="RHEA:29515"/>
        <dbReference type="Rhea" id="RHEA-COMP:19511"/>
        <dbReference type="Rhea" id="RHEA-COMP:19513"/>
        <dbReference type="ChEBI" id="CHEBI:15378"/>
        <dbReference type="ChEBI" id="CHEBI:57527"/>
        <dbReference type="ChEBI" id="CHEBI:58189"/>
        <dbReference type="ChEBI" id="CHEBI:58472"/>
        <dbReference type="ChEBI" id="CHEBI:132510"/>
        <dbReference type="EC" id="2.4.1.132"/>
    </reaction>
    <physiologicalReaction direction="left-to-right" evidence="4">
        <dbReference type="Rhea" id="RHEA:29516"/>
    </physiologicalReaction>
</comment>
<sequence>MTSGPPRRVAFVHPDLGIGGAEKFVVDAAENLQKLGHSVELITSHFDPGHAFEPTRDGTLRVVHARTHIPRSLGHRFHLPMAILQQLSLVAQVALAQHGAWIADSWPALYATLTHVPPHTVPDIFIIDQLPVAIPLLRMLCGRRVIYYCHFPDTKISASLARQRGVQGWRAFLRSLYRLPLDVLEEITTRCSDAILVNSLFTSQHFHDAFPRITRTPTVVYPGVDESVYTEERVSAELAAYEAQCTQEPSLSVLHVTQALLRADDRPLFISINRFEAKKNIALALDTIARVRTLGGRNVRLVCAGGYDPRVRDNIDTLESLKARATMLGLRHATVWGCMPKHEPPLSSNIDDLASTDVIFFPSYPGALLHALLQAPSARALLYTPTDEHFGIVPLEAMACGLPVLATNTGGPLETVVDAALDAYGTPQVRGATGLLRPPNAEAWAVASAAILAWPAHTRAAIAEAARTRVASRFSVRAMAVDLDRDVQTQCSDPVPLVERLQVLGVLLILVCFYVALVDRLVQATT</sequence>
<evidence type="ECO:0000259" key="5">
    <source>
        <dbReference type="Pfam" id="PF00534"/>
    </source>
</evidence>
<dbReference type="HOGENOM" id="CLU_030619_0_0_1"/>
<dbReference type="AlphaFoldDB" id="M5EKI0"/>
<reference evidence="7" key="1">
    <citation type="journal article" date="2017" name="Nucleic Acids Res.">
        <title>Proteogenomics produces comprehensive and highly accurate protein-coding gene annotation in a complete genome assembly of Malassezia sympodialis.</title>
        <authorList>
            <person name="Zhu Y."/>
            <person name="Engstroem P.G."/>
            <person name="Tellgren-Roth C."/>
            <person name="Baudo C.D."/>
            <person name="Kennell J.C."/>
            <person name="Sun S."/>
            <person name="Billmyre R.B."/>
            <person name="Schroeder M.S."/>
            <person name="Andersson A."/>
            <person name="Holm T."/>
            <person name="Sigurgeirsson B."/>
            <person name="Wu G."/>
            <person name="Sankaranarayanan S.R."/>
            <person name="Siddharthan R."/>
            <person name="Sanyal K."/>
            <person name="Lundeberg J."/>
            <person name="Nystedt B."/>
            <person name="Boekhout T."/>
            <person name="Dawson T.L. Jr."/>
            <person name="Heitman J."/>
            <person name="Scheynius A."/>
            <person name="Lehtioe J."/>
        </authorList>
    </citation>
    <scope>NUCLEOTIDE SEQUENCE [LARGE SCALE GENOMIC DNA]</scope>
    <source>
        <strain evidence="7">ATCC 42132</strain>
    </source>
</reference>
<keyword evidence="2 4" id="KW-0328">Glycosyltransferase</keyword>
<organism evidence="6 7">
    <name type="scientific">Malassezia sympodialis (strain ATCC 42132)</name>
    <name type="common">Atopic eczema-associated yeast</name>
    <dbReference type="NCBI Taxonomy" id="1230383"/>
    <lineage>
        <taxon>Eukaryota</taxon>
        <taxon>Fungi</taxon>
        <taxon>Dikarya</taxon>
        <taxon>Basidiomycota</taxon>
        <taxon>Ustilaginomycotina</taxon>
        <taxon>Malasseziomycetes</taxon>
        <taxon>Malasseziales</taxon>
        <taxon>Malasseziaceae</taxon>
        <taxon>Malassezia</taxon>
    </lineage>
</organism>
<evidence type="ECO:0000256" key="2">
    <source>
        <dbReference type="ARBA" id="ARBA00022676"/>
    </source>
</evidence>
<feature type="domain" description="Glycosyl transferase family 1" evidence="5">
    <location>
        <begin position="260"/>
        <end position="468"/>
    </location>
</feature>
<keyword evidence="7" id="KW-1185">Reference proteome</keyword>
<feature type="transmembrane region" description="Helical" evidence="4">
    <location>
        <begin position="501"/>
        <end position="522"/>
    </location>
</feature>
<protein>
    <recommendedName>
        <fullName evidence="4">Alpha-1,3/1,6-mannosyltransferase ALG2</fullName>
        <ecNumber evidence="4">2.4.1.132</ecNumber>
        <ecNumber evidence="4">2.4.1.257</ecNumber>
    </recommendedName>
    <alternativeName>
        <fullName evidence="4">GDP-Man:Man(1)GlcNAc(2)-PP-Dol alpha-1,3-mannosyltransferase</fullName>
    </alternativeName>
</protein>
<dbReference type="GO" id="GO:0004378">
    <property type="term" value="F:GDP-Man:Man(1)GlcNAc(2)-PP-Dol alpha-1,3-mannosyltransferase activity"/>
    <property type="evidence" value="ECO:0007669"/>
    <property type="project" value="UniProtKB-UniRule"/>
</dbReference>
<dbReference type="KEGG" id="msym:MSY001_0809"/>
<gene>
    <name evidence="6" type="ORF">MSYG_0618</name>
</gene>
<dbReference type="InterPro" id="IPR001296">
    <property type="entry name" value="Glyco_trans_1"/>
</dbReference>
<evidence type="ECO:0000256" key="3">
    <source>
        <dbReference type="ARBA" id="ARBA00022679"/>
    </source>
</evidence>
<comment type="catalytic activity">
    <reaction evidence="4">
        <text>an alpha-D-Man-(1-&gt;3)-beta-D-Man-(1-&gt;4)-beta-D-GlcNAc-(1-&gt;4)-alpha-D-GlcNAc-diphospho-di-trans,poly-cis-dolichol + GDP-alpha-D-mannose = an alpha-D-Man-(1-&gt;3)-[alpha-D-Man-(1-&gt;6)]-beta-D-Man-(1-&gt;4)-beta-D-GlcNAc-(1-&gt;4)-alpha-D-GlcNAc-diphospho-di-trans,poly-cis-dolichol + GDP + H(+)</text>
        <dbReference type="Rhea" id="RHEA:29519"/>
        <dbReference type="Rhea" id="RHEA-COMP:19513"/>
        <dbReference type="Rhea" id="RHEA-COMP:19515"/>
        <dbReference type="ChEBI" id="CHEBI:15378"/>
        <dbReference type="ChEBI" id="CHEBI:57527"/>
        <dbReference type="ChEBI" id="CHEBI:58189"/>
        <dbReference type="ChEBI" id="CHEBI:132510"/>
        <dbReference type="ChEBI" id="CHEBI:132511"/>
        <dbReference type="EC" id="2.4.1.257"/>
    </reaction>
    <physiologicalReaction direction="left-to-right" evidence="4">
        <dbReference type="Rhea" id="RHEA:29520"/>
    </physiologicalReaction>
</comment>
<dbReference type="Pfam" id="PF00534">
    <property type="entry name" value="Glycos_transf_1"/>
    <property type="match status" value="1"/>
</dbReference>
<evidence type="ECO:0000256" key="4">
    <source>
        <dbReference type="RuleBase" id="RU367136"/>
    </source>
</evidence>
<proteinExistence type="inferred from homology"/>
<comment type="similarity">
    <text evidence="4">Belongs to the glycosyltransferase group 1 family.</text>
</comment>
<evidence type="ECO:0000313" key="6">
    <source>
        <dbReference type="EMBL" id="SHO76280.1"/>
    </source>
</evidence>
<dbReference type="VEuPathDB" id="FungiDB:MSYG_0618"/>
<dbReference type="GO" id="GO:0102704">
    <property type="term" value="F:GDP-Man:Man(2)GlcNAc(2)-PP-Dol alpha-1,6-mannosyltransferase activity"/>
    <property type="evidence" value="ECO:0007669"/>
    <property type="project" value="UniProtKB-UniRule"/>
</dbReference>
<dbReference type="PANTHER" id="PTHR45918">
    <property type="entry name" value="ALPHA-1,3/1,6-MANNOSYLTRANSFERASE ALG2"/>
    <property type="match status" value="1"/>
</dbReference>